<reference evidence="13 14" key="1">
    <citation type="submission" date="2020-02" db="EMBL/GenBank/DDBJ databases">
        <title>Nitrogenibacter mangrovi gen. nov., sp. nov. isolated from mangrove sediment, a denitrifying betaproteobacterium.</title>
        <authorList>
            <person name="Liao H."/>
            <person name="Tian Y."/>
        </authorList>
    </citation>
    <scope>NUCLEOTIDE SEQUENCE [LARGE SCALE GENOMIC DNA]</scope>
    <source>
        <strain evidence="13 14">M9-3-2</strain>
    </source>
</reference>
<keyword evidence="4" id="KW-1003">Cell membrane</keyword>
<keyword evidence="9" id="KW-0067">ATP-binding</keyword>
<keyword evidence="10" id="KW-0472">Membrane</keyword>
<keyword evidence="6" id="KW-0808">Transferase</keyword>
<accession>A0A6C1B309</accession>
<dbReference type="CDD" id="cd06225">
    <property type="entry name" value="HAMP"/>
    <property type="match status" value="1"/>
</dbReference>
<name>A0A6C1B309_9RHOO</name>
<dbReference type="InterPro" id="IPR003661">
    <property type="entry name" value="HisK_dim/P_dom"/>
</dbReference>
<dbReference type="Gene3D" id="3.30.565.10">
    <property type="entry name" value="Histidine kinase-like ATPase, C-terminal domain"/>
    <property type="match status" value="1"/>
</dbReference>
<dbReference type="GO" id="GO:0005524">
    <property type="term" value="F:ATP binding"/>
    <property type="evidence" value="ECO:0007669"/>
    <property type="project" value="UniProtKB-KW"/>
</dbReference>
<feature type="domain" description="Histidine kinase" evidence="11">
    <location>
        <begin position="225"/>
        <end position="435"/>
    </location>
</feature>
<dbReference type="Pfam" id="PF00672">
    <property type="entry name" value="HAMP"/>
    <property type="match status" value="1"/>
</dbReference>
<dbReference type="SUPFAM" id="SSF55874">
    <property type="entry name" value="ATPase domain of HSP90 chaperone/DNA topoisomerase II/histidine kinase"/>
    <property type="match status" value="1"/>
</dbReference>
<keyword evidence="5" id="KW-0597">Phosphoprotein</keyword>
<evidence type="ECO:0000256" key="10">
    <source>
        <dbReference type="SAM" id="Phobius"/>
    </source>
</evidence>
<keyword evidence="8" id="KW-0418">Kinase</keyword>
<evidence type="ECO:0000256" key="3">
    <source>
        <dbReference type="ARBA" id="ARBA00012438"/>
    </source>
</evidence>
<sequence>MGRLFWKSFVAFWLALIIAGAGVGTAVWLHRQSSIDEAAERLAPRINFWLDTTEAVLADGNPQATRRLLMGSWRRQDGPPVLVIDTNGRELAGHPLPPPRALDDLPASARRWVTAADGRRYEIVINPNRLNRDRHSRQPPTPLIPIAAGLIASLGFSALLAWYVAKPIRALRRAFDAAARGHLETRVTPSMGGRRDEIADLGQDFDRMAARLQAQITAQRRLLHDVSHELRSPLARMQAAIGLGRKNPERREETFDRLERESQRLDTLVGELLTLARLEAGSNGHLERVELMEMLADISEDARFEAQAKGRDVVFAGEGEAWARVQATPLQRAFENVIRNAVKYTAEGTTVEVTVSRAGDRLTVDVADRGPGVPAADLPYIFEPFHRGSAPTAAPGFGLGLAIAKRALGAHDGQIEAMPRPGGGLRVRLTLPLNDQAQTR</sequence>
<dbReference type="KEGG" id="azq:G3580_03180"/>
<dbReference type="Proteomes" id="UP000501991">
    <property type="component" value="Chromosome"/>
</dbReference>
<dbReference type="SMART" id="SM00304">
    <property type="entry name" value="HAMP"/>
    <property type="match status" value="1"/>
</dbReference>
<dbReference type="InterPro" id="IPR050980">
    <property type="entry name" value="2C_sensor_his_kinase"/>
</dbReference>
<dbReference type="CDD" id="cd00075">
    <property type="entry name" value="HATPase"/>
    <property type="match status" value="1"/>
</dbReference>
<keyword evidence="10" id="KW-1133">Transmembrane helix</keyword>
<comment type="subcellular location">
    <subcellularLocation>
        <location evidence="2">Cell membrane</location>
        <topology evidence="2">Multi-pass membrane protein</topology>
    </subcellularLocation>
</comment>
<evidence type="ECO:0000259" key="12">
    <source>
        <dbReference type="PROSITE" id="PS50885"/>
    </source>
</evidence>
<evidence type="ECO:0000256" key="5">
    <source>
        <dbReference type="ARBA" id="ARBA00022553"/>
    </source>
</evidence>
<dbReference type="InterPro" id="IPR036097">
    <property type="entry name" value="HisK_dim/P_sf"/>
</dbReference>
<keyword evidence="7" id="KW-0547">Nucleotide-binding</keyword>
<evidence type="ECO:0000256" key="4">
    <source>
        <dbReference type="ARBA" id="ARBA00022475"/>
    </source>
</evidence>
<dbReference type="InterPro" id="IPR004358">
    <property type="entry name" value="Sig_transdc_His_kin-like_C"/>
</dbReference>
<dbReference type="SMART" id="SM00388">
    <property type="entry name" value="HisKA"/>
    <property type="match status" value="1"/>
</dbReference>
<keyword evidence="10" id="KW-0812">Transmembrane</keyword>
<feature type="domain" description="HAMP" evidence="12">
    <location>
        <begin position="162"/>
        <end position="217"/>
    </location>
</feature>
<comment type="catalytic activity">
    <reaction evidence="1">
        <text>ATP + protein L-histidine = ADP + protein N-phospho-L-histidine.</text>
        <dbReference type="EC" id="2.7.13.3"/>
    </reaction>
</comment>
<evidence type="ECO:0000256" key="6">
    <source>
        <dbReference type="ARBA" id="ARBA00022679"/>
    </source>
</evidence>
<gene>
    <name evidence="13" type="ORF">G3580_03180</name>
</gene>
<dbReference type="Gene3D" id="1.10.287.130">
    <property type="match status" value="1"/>
</dbReference>
<evidence type="ECO:0000313" key="13">
    <source>
        <dbReference type="EMBL" id="QID16720.1"/>
    </source>
</evidence>
<evidence type="ECO:0000256" key="8">
    <source>
        <dbReference type="ARBA" id="ARBA00022777"/>
    </source>
</evidence>
<dbReference type="RefSeq" id="WP_173763888.1">
    <property type="nucleotide sequence ID" value="NZ_CP048836.1"/>
</dbReference>
<protein>
    <recommendedName>
        <fullName evidence="3">histidine kinase</fullName>
        <ecNumber evidence="3">2.7.13.3</ecNumber>
    </recommendedName>
</protein>
<evidence type="ECO:0000259" key="11">
    <source>
        <dbReference type="PROSITE" id="PS50109"/>
    </source>
</evidence>
<dbReference type="InterPro" id="IPR003594">
    <property type="entry name" value="HATPase_dom"/>
</dbReference>
<dbReference type="GO" id="GO:0000155">
    <property type="term" value="F:phosphorelay sensor kinase activity"/>
    <property type="evidence" value="ECO:0007669"/>
    <property type="project" value="InterPro"/>
</dbReference>
<dbReference type="Gene3D" id="6.10.340.10">
    <property type="match status" value="1"/>
</dbReference>
<proteinExistence type="predicted"/>
<dbReference type="PRINTS" id="PR00344">
    <property type="entry name" value="BCTRLSENSOR"/>
</dbReference>
<dbReference type="EMBL" id="CP048836">
    <property type="protein sequence ID" value="QID16720.1"/>
    <property type="molecule type" value="Genomic_DNA"/>
</dbReference>
<dbReference type="InterPro" id="IPR005467">
    <property type="entry name" value="His_kinase_dom"/>
</dbReference>
<dbReference type="EC" id="2.7.13.3" evidence="3"/>
<evidence type="ECO:0000256" key="9">
    <source>
        <dbReference type="ARBA" id="ARBA00022840"/>
    </source>
</evidence>
<dbReference type="PROSITE" id="PS50885">
    <property type="entry name" value="HAMP"/>
    <property type="match status" value="1"/>
</dbReference>
<keyword evidence="14" id="KW-1185">Reference proteome</keyword>
<dbReference type="InterPro" id="IPR003660">
    <property type="entry name" value="HAMP_dom"/>
</dbReference>
<dbReference type="GO" id="GO:0005886">
    <property type="term" value="C:plasma membrane"/>
    <property type="evidence" value="ECO:0007669"/>
    <property type="project" value="UniProtKB-SubCell"/>
</dbReference>
<dbReference type="PANTHER" id="PTHR44936">
    <property type="entry name" value="SENSOR PROTEIN CREC"/>
    <property type="match status" value="1"/>
</dbReference>
<evidence type="ECO:0000313" key="14">
    <source>
        <dbReference type="Proteomes" id="UP000501991"/>
    </source>
</evidence>
<dbReference type="CDD" id="cd00082">
    <property type="entry name" value="HisKA"/>
    <property type="match status" value="1"/>
</dbReference>
<dbReference type="PANTHER" id="PTHR44936:SF10">
    <property type="entry name" value="SENSOR PROTEIN RSTB"/>
    <property type="match status" value="1"/>
</dbReference>
<dbReference type="SMART" id="SM00387">
    <property type="entry name" value="HATPase_c"/>
    <property type="match status" value="1"/>
</dbReference>
<dbReference type="Pfam" id="PF00512">
    <property type="entry name" value="HisKA"/>
    <property type="match status" value="1"/>
</dbReference>
<dbReference type="SUPFAM" id="SSF47384">
    <property type="entry name" value="Homodimeric domain of signal transducing histidine kinase"/>
    <property type="match status" value="1"/>
</dbReference>
<evidence type="ECO:0000256" key="2">
    <source>
        <dbReference type="ARBA" id="ARBA00004651"/>
    </source>
</evidence>
<dbReference type="AlphaFoldDB" id="A0A6C1B309"/>
<feature type="transmembrane region" description="Helical" evidence="10">
    <location>
        <begin position="143"/>
        <end position="165"/>
    </location>
</feature>
<dbReference type="Pfam" id="PF02518">
    <property type="entry name" value="HATPase_c"/>
    <property type="match status" value="1"/>
</dbReference>
<dbReference type="PROSITE" id="PS50109">
    <property type="entry name" value="HIS_KIN"/>
    <property type="match status" value="1"/>
</dbReference>
<dbReference type="SUPFAM" id="SSF158472">
    <property type="entry name" value="HAMP domain-like"/>
    <property type="match status" value="1"/>
</dbReference>
<evidence type="ECO:0000256" key="1">
    <source>
        <dbReference type="ARBA" id="ARBA00000085"/>
    </source>
</evidence>
<evidence type="ECO:0000256" key="7">
    <source>
        <dbReference type="ARBA" id="ARBA00022741"/>
    </source>
</evidence>
<dbReference type="InterPro" id="IPR036890">
    <property type="entry name" value="HATPase_C_sf"/>
</dbReference>
<organism evidence="13 14">
    <name type="scientific">Nitrogeniibacter mangrovi</name>
    <dbReference type="NCBI Taxonomy" id="2016596"/>
    <lineage>
        <taxon>Bacteria</taxon>
        <taxon>Pseudomonadati</taxon>
        <taxon>Pseudomonadota</taxon>
        <taxon>Betaproteobacteria</taxon>
        <taxon>Rhodocyclales</taxon>
        <taxon>Zoogloeaceae</taxon>
        <taxon>Nitrogeniibacter</taxon>
    </lineage>
</organism>